<dbReference type="InterPro" id="IPR057057">
    <property type="entry name" value="Spectrin_SYNE1"/>
</dbReference>
<dbReference type="InterPro" id="IPR002017">
    <property type="entry name" value="Spectrin_repeat"/>
</dbReference>
<dbReference type="PANTHER" id="PTHR12268">
    <property type="entry name" value="E3 UBIQUITIN-PROTEIN LIGASE KCMF1"/>
    <property type="match status" value="1"/>
</dbReference>
<organism evidence="7 8">
    <name type="scientific">Desmophyllum pertusum</name>
    <dbReference type="NCBI Taxonomy" id="174260"/>
    <lineage>
        <taxon>Eukaryota</taxon>
        <taxon>Metazoa</taxon>
        <taxon>Cnidaria</taxon>
        <taxon>Anthozoa</taxon>
        <taxon>Hexacorallia</taxon>
        <taxon>Scleractinia</taxon>
        <taxon>Caryophylliina</taxon>
        <taxon>Caryophylliidae</taxon>
        <taxon>Desmophyllum</taxon>
    </lineage>
</organism>
<dbReference type="OrthoDB" id="5967761at2759"/>
<keyword evidence="2" id="KW-0963">Cytoplasm</keyword>
<sequence>MFFVDKKILKKCKKYRRSLHEASDAYMNILPESRTTEVKSLVWNVDQQVDKMIEEATSRQRHLDDVNKKWKTFDMLMESVSKWMEDAEALITNGTLKACKEYLKDVEKVQSDASTAQDCSKTVTAHCQDRVKIEINQLLRDVDRRLNRIIRRNSRIMKCDKRNSKLEKFEGTVDGVMDWIYDAELFVSSAVEGTYEAVKERTDRLEVTQREIEECESNVNSLNRLTKAILKDFKTDMASSINATLSNINRRFEKIKASVPHRYLTLKQILPQLEQFESGFEDEFKWLEEALIALEAYRNVNTLEEVEKELGRYTKLFEDMDQHGNFVETRNQQYLQLRSSLAENIDFSKPQERLLSLNTKWKIVQGGAETHSSNLEDCYKLLKHFEQSAKKMRSWTLESDLTQASDDELDDIQATCNDLLQTHEQLRVIVPNEQVKRRLEGEATFIAQEWGEVYNREKARLIKGHFEELRSSLERNIEGLDKEWAEVNEQFSTQGYSADFHERYQDTKSKLKSPQEEEQFEIVMQELRSSWEEVQHKIEELHPRVQVMAENFSEYKEKLQAVGYWVQEVERTCDALERVEDCNEFQPLMQSFQSLASETDDQIQSLQRLNELSQKLVSSSNNQDFAQDVHAVTERVQTALPTVRDINNRLSTMLQCFEHQQCTQKHVTFLFEVKSRLEVEFCLDGVVDAENELQAVKDILQSLQSHQTQIEEAISQGRRLLQMESALDFVQANVTRLETLSNEVSQDCKQRQDELETALNNWVRYNEGLEGFKEVLAQGEVEVTRSKTFNVTGIEIVDDQKQEIQDFQQDLQAQLVEYNFIFSLGTTIKMKASEDCKTRIEEQLNSISSLKKSLFDEIAAHLENLNSKSKQWEGLGEQMDKFEEYMDKVDSRLERSRKESRVSQEWLAQVKVTAL</sequence>
<dbReference type="InterPro" id="IPR018159">
    <property type="entry name" value="Spectrin/alpha-actinin"/>
</dbReference>
<dbReference type="EMBL" id="MU827799">
    <property type="protein sequence ID" value="KAJ7327791.1"/>
    <property type="molecule type" value="Genomic_DNA"/>
</dbReference>
<protein>
    <submittedName>
        <fullName evidence="7">Nesprin-1</fullName>
    </submittedName>
</protein>
<name>A0A9W9Y9R6_9CNID</name>
<dbReference type="SUPFAM" id="SSF46966">
    <property type="entry name" value="Spectrin repeat"/>
    <property type="match status" value="6"/>
</dbReference>
<evidence type="ECO:0000256" key="3">
    <source>
        <dbReference type="ARBA" id="ARBA00022837"/>
    </source>
</evidence>
<evidence type="ECO:0000313" key="8">
    <source>
        <dbReference type="Proteomes" id="UP001163046"/>
    </source>
</evidence>
<evidence type="ECO:0000256" key="2">
    <source>
        <dbReference type="ARBA" id="ARBA00022490"/>
    </source>
</evidence>
<dbReference type="InterPro" id="IPR050774">
    <property type="entry name" value="KCMF1/Dystrophin"/>
</dbReference>
<evidence type="ECO:0000313" key="7">
    <source>
        <dbReference type="EMBL" id="KAJ7327791.1"/>
    </source>
</evidence>
<evidence type="ECO:0000256" key="1">
    <source>
        <dbReference type="ARBA" id="ARBA00004496"/>
    </source>
</evidence>
<dbReference type="Pfam" id="PF25034">
    <property type="entry name" value="Spectrin_SYNE1"/>
    <property type="match status" value="1"/>
</dbReference>
<evidence type="ECO:0000256" key="4">
    <source>
        <dbReference type="ARBA" id="ARBA00023212"/>
    </source>
</evidence>
<accession>A0A9W9Y9R6</accession>
<dbReference type="SMART" id="SM00150">
    <property type="entry name" value="SPEC"/>
    <property type="match status" value="5"/>
</dbReference>
<reference evidence="7" key="1">
    <citation type="submission" date="2023-01" db="EMBL/GenBank/DDBJ databases">
        <title>Genome assembly of the deep-sea coral Lophelia pertusa.</title>
        <authorList>
            <person name="Herrera S."/>
            <person name="Cordes E."/>
        </authorList>
    </citation>
    <scope>NUCLEOTIDE SEQUENCE</scope>
    <source>
        <strain evidence="7">USNM1676648</strain>
        <tissue evidence="7">Polyp</tissue>
    </source>
</reference>
<dbReference type="PANTHER" id="PTHR12268:SF14">
    <property type="entry name" value="DYSTROPHIN-1"/>
    <property type="match status" value="1"/>
</dbReference>
<dbReference type="Proteomes" id="UP001163046">
    <property type="component" value="Unassembled WGS sequence"/>
</dbReference>
<feature type="coiled-coil region" evidence="5">
    <location>
        <begin position="198"/>
        <end position="225"/>
    </location>
</feature>
<comment type="caution">
    <text evidence="7">The sequence shown here is derived from an EMBL/GenBank/DDBJ whole genome shotgun (WGS) entry which is preliminary data.</text>
</comment>
<gene>
    <name evidence="7" type="primary">SYNE1_1</name>
    <name evidence="7" type="ORF">OS493_026067</name>
</gene>
<proteinExistence type="predicted"/>
<dbReference type="Gene3D" id="1.20.58.60">
    <property type="match status" value="5"/>
</dbReference>
<keyword evidence="3" id="KW-0106">Calcium</keyword>
<dbReference type="GO" id="GO:0005886">
    <property type="term" value="C:plasma membrane"/>
    <property type="evidence" value="ECO:0007669"/>
    <property type="project" value="TreeGrafter"/>
</dbReference>
<dbReference type="Pfam" id="PF00435">
    <property type="entry name" value="Spectrin"/>
    <property type="match status" value="1"/>
</dbReference>
<keyword evidence="8" id="KW-1185">Reference proteome</keyword>
<feature type="domain" description="Nesprin-1 spectrin repeats region" evidence="6">
    <location>
        <begin position="5"/>
        <end position="155"/>
    </location>
</feature>
<dbReference type="CDD" id="cd00176">
    <property type="entry name" value="SPEC"/>
    <property type="match status" value="1"/>
</dbReference>
<evidence type="ECO:0000259" key="6">
    <source>
        <dbReference type="Pfam" id="PF25034"/>
    </source>
</evidence>
<keyword evidence="4" id="KW-0206">Cytoskeleton</keyword>
<comment type="subcellular location">
    <subcellularLocation>
        <location evidence="1">Cytoplasm</location>
    </subcellularLocation>
</comment>
<evidence type="ECO:0000256" key="5">
    <source>
        <dbReference type="SAM" id="Coils"/>
    </source>
</evidence>
<feature type="coiled-coil region" evidence="5">
    <location>
        <begin position="686"/>
        <end position="716"/>
    </location>
</feature>
<dbReference type="AlphaFoldDB" id="A0A9W9Y9R6"/>
<keyword evidence="5" id="KW-0175">Coiled coil</keyword>